<protein>
    <recommendedName>
        <fullName evidence="6">RelE/StbE family addiction module toxin</fullName>
    </recommendedName>
</protein>
<name>A0A0J9CAR7_9FIRM</name>
<dbReference type="SUPFAM" id="SSF143011">
    <property type="entry name" value="RelE-like"/>
    <property type="match status" value="1"/>
</dbReference>
<dbReference type="InterPro" id="IPR004386">
    <property type="entry name" value="Toxin_YafQ-like"/>
</dbReference>
<dbReference type="GO" id="GO:0006415">
    <property type="term" value="P:translational termination"/>
    <property type="evidence" value="ECO:0007669"/>
    <property type="project" value="TreeGrafter"/>
</dbReference>
<evidence type="ECO:0000313" key="5">
    <source>
        <dbReference type="Proteomes" id="UP000037392"/>
    </source>
</evidence>
<dbReference type="RefSeq" id="WP_045092731.1">
    <property type="nucleotide sequence ID" value="NZ_KQ235877.1"/>
</dbReference>
<dbReference type="FunFam" id="3.30.2310.20:FF:000003">
    <property type="entry name" value="Type II toxin-antitoxin system YafQ family toxin"/>
    <property type="match status" value="1"/>
</dbReference>
<dbReference type="EMBL" id="ADLK01000015">
    <property type="protein sequence ID" value="KMW21589.1"/>
    <property type="molecule type" value="Genomic_DNA"/>
</dbReference>
<dbReference type="PATRIC" id="fig|742734.4.peg.1817"/>
<comment type="similarity">
    <text evidence="2">Belongs to the RelE toxin family. YafQ subfamily.</text>
</comment>
<dbReference type="NCBIfam" id="TIGR02385">
    <property type="entry name" value="RelE_StbE"/>
    <property type="match status" value="1"/>
</dbReference>
<dbReference type="GO" id="GO:0006402">
    <property type="term" value="P:mRNA catabolic process"/>
    <property type="evidence" value="ECO:0007669"/>
    <property type="project" value="TreeGrafter"/>
</dbReference>
<dbReference type="AlphaFoldDB" id="A0A0J9CAR7"/>
<accession>A0A0J9CAR7</accession>
<feature type="active site" description="Proton donor" evidence="3">
    <location>
        <position position="84"/>
    </location>
</feature>
<dbReference type="GeneID" id="93165149"/>
<dbReference type="OrthoDB" id="7030467at2"/>
<dbReference type="Proteomes" id="UP000037392">
    <property type="component" value="Unassembled WGS sequence"/>
</dbReference>
<comment type="caution">
    <text evidence="4">The sequence shown here is derived from an EMBL/GenBank/DDBJ whole genome shotgun (WGS) entry which is preliminary data.</text>
</comment>
<evidence type="ECO:0000256" key="3">
    <source>
        <dbReference type="PIRSR" id="PIRSR006156-1"/>
    </source>
</evidence>
<evidence type="ECO:0000256" key="2">
    <source>
        <dbReference type="ARBA" id="ARBA00061366"/>
    </source>
</evidence>
<evidence type="ECO:0000313" key="4">
    <source>
        <dbReference type="EMBL" id="KMW21589.1"/>
    </source>
</evidence>
<sequence length="90" mass="10523">MLDVRYSTKFKKDFRTCMKRGLDASLFQKAVDTLRIPAPLPPKNKEHNLSGNYSGYRECHLQPDWLLIYQQTDTELHLHRTGTHSDLFGM</sequence>
<proteinExistence type="inferred from homology"/>
<dbReference type="GO" id="GO:0004521">
    <property type="term" value="F:RNA endonuclease activity"/>
    <property type="evidence" value="ECO:0007669"/>
    <property type="project" value="TreeGrafter"/>
</dbReference>
<dbReference type="PANTHER" id="PTHR40588:SF1">
    <property type="entry name" value="MRNA INTERFERASE TOXIN YAFQ"/>
    <property type="match status" value="1"/>
</dbReference>
<dbReference type="InterPro" id="IPR035093">
    <property type="entry name" value="RelE/ParE_toxin_dom_sf"/>
</dbReference>
<dbReference type="PIRSF" id="PIRSF006156">
    <property type="entry name" value="YafQ"/>
    <property type="match status" value="1"/>
</dbReference>
<dbReference type="PANTHER" id="PTHR40588">
    <property type="entry name" value="MRNA INTERFERASE TOXIN YAFQ"/>
    <property type="match status" value="1"/>
</dbReference>
<evidence type="ECO:0008006" key="6">
    <source>
        <dbReference type="Google" id="ProtNLM"/>
    </source>
</evidence>
<dbReference type="Gene3D" id="3.30.2310.20">
    <property type="entry name" value="RelE-like"/>
    <property type="match status" value="1"/>
</dbReference>
<dbReference type="Pfam" id="PF15738">
    <property type="entry name" value="YafQ_toxin"/>
    <property type="match status" value="1"/>
</dbReference>
<keyword evidence="1" id="KW-1277">Toxin-antitoxin system</keyword>
<dbReference type="InterPro" id="IPR007712">
    <property type="entry name" value="RelE/ParE_toxin"/>
</dbReference>
<reference evidence="4 5" key="1">
    <citation type="submission" date="2011-04" db="EMBL/GenBank/DDBJ databases">
        <title>The Genome Sequence of Clostridium citroniae WAL-19142.</title>
        <authorList>
            <consortium name="The Broad Institute Genome Sequencing Platform"/>
            <person name="Earl A."/>
            <person name="Ward D."/>
            <person name="Feldgarden M."/>
            <person name="Gevers D."/>
            <person name="Warren Y.A."/>
            <person name="Tyrrell K.L."/>
            <person name="Citron D.M."/>
            <person name="Goldstein E.J."/>
            <person name="Daigneault M."/>
            <person name="Allen-Vercoe E."/>
            <person name="Young S.K."/>
            <person name="Zeng Q."/>
            <person name="Gargeya S."/>
            <person name="Fitzgerald M."/>
            <person name="Haas B."/>
            <person name="Abouelleil A."/>
            <person name="Alvarado L."/>
            <person name="Arachchi H.M."/>
            <person name="Berlin A."/>
            <person name="Brown A."/>
            <person name="Chapman S.B."/>
            <person name="Chen Z."/>
            <person name="Dunbar C."/>
            <person name="Freedman E."/>
            <person name="Gearin G."/>
            <person name="Gellesch M."/>
            <person name="Goldberg J."/>
            <person name="Griggs A."/>
            <person name="Gujja S."/>
            <person name="Heilman E.R."/>
            <person name="Heiman D."/>
            <person name="Howarth C."/>
            <person name="Larson L."/>
            <person name="Lui A."/>
            <person name="MacDonald P.J."/>
            <person name="Mehta T."/>
            <person name="Montmayeur A."/>
            <person name="Murphy C."/>
            <person name="Neiman D."/>
            <person name="Pearson M."/>
            <person name="Priest M."/>
            <person name="Roberts A."/>
            <person name="Saif S."/>
            <person name="Shea T."/>
            <person name="Shenoy N."/>
            <person name="Sisk P."/>
            <person name="Stolte C."/>
            <person name="Sykes S."/>
            <person name="White J."/>
            <person name="Yandava C."/>
            <person name="Wortman J."/>
            <person name="Nusbaum C."/>
            <person name="Birren B."/>
        </authorList>
    </citation>
    <scope>NUCLEOTIDE SEQUENCE [LARGE SCALE GENOMIC DNA]</scope>
    <source>
        <strain evidence="4 5">WAL-19142</strain>
    </source>
</reference>
<gene>
    <name evidence="4" type="ORF">HMPREF9470_01694</name>
</gene>
<evidence type="ECO:0000256" key="1">
    <source>
        <dbReference type="ARBA" id="ARBA00022649"/>
    </source>
</evidence>
<organism evidence="4 5">
    <name type="scientific">[Clostridium] citroniae WAL-19142</name>
    <dbReference type="NCBI Taxonomy" id="742734"/>
    <lineage>
        <taxon>Bacteria</taxon>
        <taxon>Bacillati</taxon>
        <taxon>Bacillota</taxon>
        <taxon>Clostridia</taxon>
        <taxon>Lachnospirales</taxon>
        <taxon>Lachnospiraceae</taxon>
        <taxon>Enterocloster</taxon>
    </lineage>
</organism>